<name>A0A5N6GUV6_ASPFL</name>
<gene>
    <name evidence="2" type="ORF">BDV35DRAFT_358923</name>
</gene>
<keyword evidence="1" id="KW-1133">Transmembrane helix</keyword>
<reference evidence="2" key="1">
    <citation type="submission" date="2019-04" db="EMBL/GenBank/DDBJ databases">
        <title>Friends and foes A comparative genomics study of 23 Aspergillus species from section Flavi.</title>
        <authorList>
            <consortium name="DOE Joint Genome Institute"/>
            <person name="Kjaerbolling I."/>
            <person name="Vesth T."/>
            <person name="Frisvad J.C."/>
            <person name="Nybo J.L."/>
            <person name="Theobald S."/>
            <person name="Kildgaard S."/>
            <person name="Isbrandt T."/>
            <person name="Kuo A."/>
            <person name="Sato A."/>
            <person name="Lyhne E.K."/>
            <person name="Kogle M.E."/>
            <person name="Wiebenga A."/>
            <person name="Kun R.S."/>
            <person name="Lubbers R.J."/>
            <person name="Makela M.R."/>
            <person name="Barry K."/>
            <person name="Chovatia M."/>
            <person name="Clum A."/>
            <person name="Daum C."/>
            <person name="Haridas S."/>
            <person name="He G."/>
            <person name="LaButti K."/>
            <person name="Lipzen A."/>
            <person name="Mondo S."/>
            <person name="Riley R."/>
            <person name="Salamov A."/>
            <person name="Simmons B.A."/>
            <person name="Magnuson J.K."/>
            <person name="Henrissat B."/>
            <person name="Mortensen U.H."/>
            <person name="Larsen T.O."/>
            <person name="Devries R.P."/>
            <person name="Grigoriev I.V."/>
            <person name="Machida M."/>
            <person name="Baker S.E."/>
            <person name="Andersen M.R."/>
        </authorList>
    </citation>
    <scope>NUCLEOTIDE SEQUENCE [LARGE SCALE GENOMIC DNA]</scope>
    <source>
        <strain evidence="2">CBS 121.62</strain>
    </source>
</reference>
<sequence length="81" mass="9519">MFYVAIGSARWVYMIDLPIRGGKSSLRHIHHHYYLLSFSLSFLQRCLILLFIPIKFLVDHHYLSPVLIPQISFAVSRIKHP</sequence>
<evidence type="ECO:0000313" key="2">
    <source>
        <dbReference type="EMBL" id="KAB8244750.1"/>
    </source>
</evidence>
<dbReference type="Proteomes" id="UP000325434">
    <property type="component" value="Unassembled WGS sequence"/>
</dbReference>
<proteinExistence type="predicted"/>
<organism evidence="2">
    <name type="scientific">Aspergillus flavus</name>
    <dbReference type="NCBI Taxonomy" id="5059"/>
    <lineage>
        <taxon>Eukaryota</taxon>
        <taxon>Fungi</taxon>
        <taxon>Dikarya</taxon>
        <taxon>Ascomycota</taxon>
        <taxon>Pezizomycotina</taxon>
        <taxon>Eurotiomycetes</taxon>
        <taxon>Eurotiomycetidae</taxon>
        <taxon>Eurotiales</taxon>
        <taxon>Aspergillaceae</taxon>
        <taxon>Aspergillus</taxon>
        <taxon>Aspergillus subgen. Circumdati</taxon>
    </lineage>
</organism>
<feature type="transmembrane region" description="Helical" evidence="1">
    <location>
        <begin position="33"/>
        <end position="54"/>
    </location>
</feature>
<accession>A0A5N6GUV6</accession>
<keyword evidence="1" id="KW-0812">Transmembrane</keyword>
<protein>
    <submittedName>
        <fullName evidence="2">Uncharacterized protein</fullName>
    </submittedName>
</protein>
<keyword evidence="1" id="KW-0472">Membrane</keyword>
<dbReference type="AlphaFoldDB" id="A0A5N6GUV6"/>
<dbReference type="EMBL" id="ML734622">
    <property type="protein sequence ID" value="KAB8244750.1"/>
    <property type="molecule type" value="Genomic_DNA"/>
</dbReference>
<evidence type="ECO:0000256" key="1">
    <source>
        <dbReference type="SAM" id="Phobius"/>
    </source>
</evidence>